<feature type="compositionally biased region" description="Basic residues" evidence="1">
    <location>
        <begin position="1"/>
        <end position="13"/>
    </location>
</feature>
<evidence type="ECO:0000313" key="2">
    <source>
        <dbReference type="EMBL" id="KAL0133087.1"/>
    </source>
</evidence>
<organism evidence="2 3">
    <name type="scientific">Cardiocondyla obscurior</name>
    <dbReference type="NCBI Taxonomy" id="286306"/>
    <lineage>
        <taxon>Eukaryota</taxon>
        <taxon>Metazoa</taxon>
        <taxon>Ecdysozoa</taxon>
        <taxon>Arthropoda</taxon>
        <taxon>Hexapoda</taxon>
        <taxon>Insecta</taxon>
        <taxon>Pterygota</taxon>
        <taxon>Neoptera</taxon>
        <taxon>Endopterygota</taxon>
        <taxon>Hymenoptera</taxon>
        <taxon>Apocrita</taxon>
        <taxon>Aculeata</taxon>
        <taxon>Formicoidea</taxon>
        <taxon>Formicidae</taxon>
        <taxon>Myrmicinae</taxon>
        <taxon>Cardiocondyla</taxon>
    </lineage>
</organism>
<gene>
    <name evidence="2" type="ORF">PUN28_000690</name>
</gene>
<reference evidence="2 3" key="1">
    <citation type="submission" date="2023-03" db="EMBL/GenBank/DDBJ databases">
        <title>High recombination rates correlate with genetic variation in Cardiocondyla obscurior ants.</title>
        <authorList>
            <person name="Errbii M."/>
        </authorList>
    </citation>
    <scope>NUCLEOTIDE SEQUENCE [LARGE SCALE GENOMIC DNA]</scope>
    <source>
        <strain evidence="2">Alpha-2009</strain>
        <tissue evidence="2">Whole body</tissue>
    </source>
</reference>
<feature type="compositionally biased region" description="Basic and acidic residues" evidence="1">
    <location>
        <begin position="30"/>
        <end position="42"/>
    </location>
</feature>
<evidence type="ECO:0000313" key="3">
    <source>
        <dbReference type="Proteomes" id="UP001430953"/>
    </source>
</evidence>
<comment type="caution">
    <text evidence="2">The sequence shown here is derived from an EMBL/GenBank/DDBJ whole genome shotgun (WGS) entry which is preliminary data.</text>
</comment>
<feature type="region of interest" description="Disordered" evidence="1">
    <location>
        <begin position="1"/>
        <end position="81"/>
    </location>
</feature>
<protein>
    <submittedName>
        <fullName evidence="2">Uncharacterized protein</fullName>
    </submittedName>
</protein>
<sequence length="81" mass="9541">MLTRSRRLRRQIKKNIGDSRFTSLSARGQPRKESLKDGKETRGGILSETRGHPRERRGAKKRPKRMARSAWGRKRLPFDRK</sequence>
<feature type="compositionally biased region" description="Basic residues" evidence="1">
    <location>
        <begin position="53"/>
        <end position="75"/>
    </location>
</feature>
<accession>A0AAW2H0J3</accession>
<evidence type="ECO:0000256" key="1">
    <source>
        <dbReference type="SAM" id="MobiDB-lite"/>
    </source>
</evidence>
<dbReference type="EMBL" id="JADYXP020000001">
    <property type="protein sequence ID" value="KAL0133087.1"/>
    <property type="molecule type" value="Genomic_DNA"/>
</dbReference>
<dbReference type="Proteomes" id="UP001430953">
    <property type="component" value="Unassembled WGS sequence"/>
</dbReference>
<dbReference type="AlphaFoldDB" id="A0AAW2H0J3"/>
<name>A0AAW2H0J3_9HYME</name>
<proteinExistence type="predicted"/>
<keyword evidence="3" id="KW-1185">Reference proteome</keyword>